<keyword evidence="16" id="KW-0687">Ribonucleoprotein</keyword>
<dbReference type="CDD" id="cd12665">
    <property type="entry name" value="RRM2_RAVER1"/>
    <property type="match status" value="1"/>
</dbReference>
<accession>A0AAW1C021</accession>
<reference evidence="16 17" key="1">
    <citation type="journal article" date="2024" name="Proc. Natl. Acad. Sci. U.S.A.">
        <title>The genetic regulatory architecture and epigenomic basis for age-related changes in rattlesnake venom.</title>
        <authorList>
            <person name="Hogan M.P."/>
            <person name="Holding M.L."/>
            <person name="Nystrom G.S."/>
            <person name="Colston T.J."/>
            <person name="Bartlett D.A."/>
            <person name="Mason A.J."/>
            <person name="Ellsworth S.A."/>
            <person name="Rautsaw R.M."/>
            <person name="Lawrence K.C."/>
            <person name="Strickland J.L."/>
            <person name="He B."/>
            <person name="Fraser P."/>
            <person name="Margres M.J."/>
            <person name="Gilbert D.M."/>
            <person name="Gibbs H.L."/>
            <person name="Parkinson C.L."/>
            <person name="Rokyta D.R."/>
        </authorList>
    </citation>
    <scope>NUCLEOTIDE SEQUENCE [LARGE SCALE GENOMIC DNA]</scope>
    <source>
        <strain evidence="16">DRR0105</strain>
    </source>
</reference>
<sequence length="731" mass="78179">MAAVAAFGGVGDGAAASSGSLPGPDPGSANAPEELLPPLEPTEIESRLERSARQFRNRRKVLIRGLPADVANQEIHDLLSDYELKYCFVDKYKGTAFVTLLNGEQAESAIKKFHLSKLRDKEITVQLQPTDALLCIANLPHLYTQQQFEDLVRPFGNLERCFLVYSEKRGHSKGYGFVEYMKKDSAARAKSDLLGKQLGTRTLYVHWTDVNQLTLDLIHSKCLCVDKLPHSYNDLEELRQTFSAICPPTFCQLACGQDGQLKGFAVLEYESTEIAEMVQQATNGFLLAGNHIRVSFCAPGPPGRSMLAALIAAQATAFNRGKGLLPEPNLLQILNSLGNPSSLQLLLNPLLHGAIGGKQGILGAPPAVSLLTNPALFTAQLQLALQNQTQAQQKPGILGESPHGSLQHNPMGMSNPPASQAGNQLFSEMSSGGSLPADVSPGPVKSTVLPSFLGPLAAERENAAMGTQASQLTSPGLQGLTTSILGSMISGVQKPSDNRSDNVPHLANVSLLGEPPKDFKIPLNPYLNLHSLLPRSKVGGGNNKTFSPKTGVLGNASNPRMQQASMSDLLLPSSSQSEDNSAFDYQPDLVSRIYPQARETASQLSAFAHKKQKVSSPGFEQNHLGAPLPPFYAGSPTSYFTSGLQAGLRQSNLNKAIGMPPMGTGENSLGLGPTSPSHSSYSKTPIGGQKRAFSHLLPSPEPSPEGSYVGQHSQGLGGHYADSYLKRKRIF</sequence>
<dbReference type="InterPro" id="IPR000504">
    <property type="entry name" value="RRM_dom"/>
</dbReference>
<dbReference type="SUPFAM" id="SSF54928">
    <property type="entry name" value="RNA-binding domain, RBD"/>
    <property type="match status" value="2"/>
</dbReference>
<evidence type="ECO:0000256" key="11">
    <source>
        <dbReference type="ARBA" id="ARBA00072395"/>
    </source>
</evidence>
<comment type="subcellular location">
    <subcellularLocation>
        <location evidence="2">Cytoplasm</location>
    </subcellularLocation>
    <subcellularLocation>
        <location evidence="1">Nucleus</location>
    </subcellularLocation>
</comment>
<dbReference type="GO" id="GO:0005737">
    <property type="term" value="C:cytoplasm"/>
    <property type="evidence" value="ECO:0007669"/>
    <property type="project" value="UniProtKB-SubCell"/>
</dbReference>
<evidence type="ECO:0000259" key="15">
    <source>
        <dbReference type="PROSITE" id="PS50102"/>
    </source>
</evidence>
<dbReference type="FunFam" id="3.30.70.330:FF:000116">
    <property type="entry name" value="Putative ribonucleoprotein PTB-binding 1"/>
    <property type="match status" value="1"/>
</dbReference>
<organism evidence="16 17">
    <name type="scientific">Crotalus adamanteus</name>
    <name type="common">Eastern diamondback rattlesnake</name>
    <dbReference type="NCBI Taxonomy" id="8729"/>
    <lineage>
        <taxon>Eukaryota</taxon>
        <taxon>Metazoa</taxon>
        <taxon>Chordata</taxon>
        <taxon>Craniata</taxon>
        <taxon>Vertebrata</taxon>
        <taxon>Euteleostomi</taxon>
        <taxon>Lepidosauria</taxon>
        <taxon>Squamata</taxon>
        <taxon>Bifurcata</taxon>
        <taxon>Unidentata</taxon>
        <taxon>Episquamata</taxon>
        <taxon>Toxicofera</taxon>
        <taxon>Serpentes</taxon>
        <taxon>Colubroidea</taxon>
        <taxon>Viperidae</taxon>
        <taxon>Crotalinae</taxon>
        <taxon>Crotalus</taxon>
    </lineage>
</organism>
<keyword evidence="17" id="KW-1185">Reference proteome</keyword>
<evidence type="ECO:0000256" key="8">
    <source>
        <dbReference type="ARBA" id="ARBA00023242"/>
    </source>
</evidence>
<evidence type="ECO:0000256" key="1">
    <source>
        <dbReference type="ARBA" id="ARBA00004123"/>
    </source>
</evidence>
<evidence type="ECO:0000256" key="14">
    <source>
        <dbReference type="SAM" id="MobiDB-lite"/>
    </source>
</evidence>
<comment type="caution">
    <text evidence="16">The sequence shown here is derived from an EMBL/GenBank/DDBJ whole genome shotgun (WGS) entry which is preliminary data.</text>
</comment>
<feature type="domain" description="RRM" evidence="15">
    <location>
        <begin position="132"/>
        <end position="210"/>
    </location>
</feature>
<evidence type="ECO:0000256" key="9">
    <source>
        <dbReference type="ARBA" id="ARBA00058259"/>
    </source>
</evidence>
<feature type="compositionally biased region" description="Low complexity" evidence="14">
    <location>
        <begin position="1"/>
        <end position="37"/>
    </location>
</feature>
<dbReference type="CDD" id="cd12663">
    <property type="entry name" value="RRM1_RAVER1"/>
    <property type="match status" value="1"/>
</dbReference>
<dbReference type="PROSITE" id="PS50102">
    <property type="entry name" value="RRM"/>
    <property type="match status" value="3"/>
</dbReference>
<keyword evidence="7" id="KW-0007">Acetylation</keyword>
<evidence type="ECO:0000313" key="16">
    <source>
        <dbReference type="EMBL" id="KAK9407677.1"/>
    </source>
</evidence>
<dbReference type="FunFam" id="3.30.70.330:FF:000100">
    <property type="entry name" value="Putative ribonucleoprotein PTB-binding 1"/>
    <property type="match status" value="1"/>
</dbReference>
<protein>
    <recommendedName>
        <fullName evidence="11">Ribonucleoprotein PTB-binding 1</fullName>
    </recommendedName>
    <alternativeName>
        <fullName evidence="12">Protein raver-1</fullName>
    </alternativeName>
</protein>
<feature type="region of interest" description="Disordered" evidence="14">
    <location>
        <begin position="537"/>
        <end position="563"/>
    </location>
</feature>
<keyword evidence="3" id="KW-0963">Cytoplasm</keyword>
<keyword evidence="5" id="KW-0677">Repeat</keyword>
<keyword evidence="8" id="KW-0539">Nucleus</keyword>
<keyword evidence="4" id="KW-0597">Phosphoprotein</keyword>
<name>A0AAW1C021_CROAD</name>
<feature type="compositionally biased region" description="Polar residues" evidence="14">
    <location>
        <begin position="674"/>
        <end position="683"/>
    </location>
</feature>
<proteinExistence type="predicted"/>
<dbReference type="GO" id="GO:0003723">
    <property type="term" value="F:RNA binding"/>
    <property type="evidence" value="ECO:0007669"/>
    <property type="project" value="UniProtKB-UniRule"/>
</dbReference>
<evidence type="ECO:0000256" key="12">
    <source>
        <dbReference type="ARBA" id="ARBA00076009"/>
    </source>
</evidence>
<dbReference type="GO" id="GO:1990904">
    <property type="term" value="C:ribonucleoprotein complex"/>
    <property type="evidence" value="ECO:0007669"/>
    <property type="project" value="UniProtKB-KW"/>
</dbReference>
<comment type="function">
    <text evidence="9">Cooperates with PTBP1 to modulate regulated alternative splicing events. Promotes exon skipping. Cooperates with PTBP1 to modulate switching between mutually exclusive exons during maturation of the TPM1 pre-mRNA.</text>
</comment>
<evidence type="ECO:0000256" key="13">
    <source>
        <dbReference type="PROSITE-ProRule" id="PRU00176"/>
    </source>
</evidence>
<evidence type="ECO:0000256" key="7">
    <source>
        <dbReference type="ARBA" id="ARBA00022990"/>
    </source>
</evidence>
<evidence type="ECO:0000256" key="5">
    <source>
        <dbReference type="ARBA" id="ARBA00022737"/>
    </source>
</evidence>
<dbReference type="PANTHER" id="PTHR23189">
    <property type="entry name" value="RNA RECOGNITION MOTIF-CONTAINING"/>
    <property type="match status" value="1"/>
</dbReference>
<evidence type="ECO:0000256" key="10">
    <source>
        <dbReference type="ARBA" id="ARBA00066243"/>
    </source>
</evidence>
<feature type="domain" description="RRM" evidence="15">
    <location>
        <begin position="221"/>
        <end position="299"/>
    </location>
</feature>
<dbReference type="GO" id="GO:0005634">
    <property type="term" value="C:nucleus"/>
    <property type="evidence" value="ECO:0007669"/>
    <property type="project" value="UniProtKB-SubCell"/>
</dbReference>
<evidence type="ECO:0000313" key="17">
    <source>
        <dbReference type="Proteomes" id="UP001474421"/>
    </source>
</evidence>
<dbReference type="InterPro" id="IPR034633">
    <property type="entry name" value="RAVER1_RRM1"/>
</dbReference>
<dbReference type="SMART" id="SM00360">
    <property type="entry name" value="RRM"/>
    <property type="match status" value="3"/>
</dbReference>
<dbReference type="Pfam" id="PF00076">
    <property type="entry name" value="RRM_1"/>
    <property type="match status" value="3"/>
</dbReference>
<dbReference type="Proteomes" id="UP001474421">
    <property type="component" value="Unassembled WGS sequence"/>
</dbReference>
<evidence type="ECO:0000256" key="4">
    <source>
        <dbReference type="ARBA" id="ARBA00022553"/>
    </source>
</evidence>
<evidence type="ECO:0000256" key="2">
    <source>
        <dbReference type="ARBA" id="ARBA00004496"/>
    </source>
</evidence>
<dbReference type="InterPro" id="IPR035979">
    <property type="entry name" value="RBD_domain_sf"/>
</dbReference>
<dbReference type="EMBL" id="JAOTOJ010000002">
    <property type="protein sequence ID" value="KAK9407677.1"/>
    <property type="molecule type" value="Genomic_DNA"/>
</dbReference>
<feature type="compositionally biased region" description="Polar residues" evidence="14">
    <location>
        <begin position="416"/>
        <end position="433"/>
    </location>
</feature>
<comment type="subunit">
    <text evidence="10">Interacts with PTBP1, RAVER2, VCL and ACTN1. Part of a complex containing RAVER1, VCL and ACTN1.</text>
</comment>
<feature type="region of interest" description="Disordered" evidence="14">
    <location>
        <begin position="669"/>
        <end position="714"/>
    </location>
</feature>
<evidence type="ECO:0000256" key="6">
    <source>
        <dbReference type="ARBA" id="ARBA00022884"/>
    </source>
</evidence>
<dbReference type="AlphaFoldDB" id="A0AAW1C021"/>
<dbReference type="CDD" id="cd12667">
    <property type="entry name" value="RRM3_RAVER1"/>
    <property type="match status" value="1"/>
</dbReference>
<keyword evidence="6 13" id="KW-0694">RNA-binding</keyword>
<feature type="region of interest" description="Disordered" evidence="14">
    <location>
        <begin position="1"/>
        <end position="41"/>
    </location>
</feature>
<evidence type="ECO:0000256" key="3">
    <source>
        <dbReference type="ARBA" id="ARBA00022490"/>
    </source>
</evidence>
<dbReference type="Gene3D" id="3.30.70.330">
    <property type="match status" value="3"/>
</dbReference>
<dbReference type="InterPro" id="IPR034635">
    <property type="entry name" value="RAVER1_RRM3"/>
</dbReference>
<dbReference type="InterPro" id="IPR012677">
    <property type="entry name" value="Nucleotide-bd_a/b_plait_sf"/>
</dbReference>
<feature type="region of interest" description="Disordered" evidence="14">
    <location>
        <begin position="392"/>
        <end position="442"/>
    </location>
</feature>
<feature type="domain" description="RRM" evidence="15">
    <location>
        <begin position="59"/>
        <end position="130"/>
    </location>
</feature>
<gene>
    <name evidence="16" type="ORF">NXF25_006451</name>
</gene>
<dbReference type="FunFam" id="3.30.70.330:FF:000125">
    <property type="entry name" value="Putative ribonucleoprotein PTB-binding 1"/>
    <property type="match status" value="1"/>
</dbReference>